<feature type="signal peptide" evidence="1">
    <location>
        <begin position="1"/>
        <end position="17"/>
    </location>
</feature>
<protein>
    <submittedName>
        <fullName evidence="3">Uncharacterized protein LOC108560701</fullName>
    </submittedName>
</protein>
<gene>
    <name evidence="3" type="primary">LOC108560701</name>
</gene>
<keyword evidence="1" id="KW-0732">Signal</keyword>
<keyword evidence="2" id="KW-1185">Reference proteome</keyword>
<dbReference type="GeneID" id="108560701"/>
<evidence type="ECO:0000256" key="1">
    <source>
        <dbReference type="SAM" id="SignalP"/>
    </source>
</evidence>
<accession>A0ABM1MH39</accession>
<dbReference type="RefSeq" id="XP_017773889.1">
    <property type="nucleotide sequence ID" value="XM_017918400.1"/>
</dbReference>
<name>A0ABM1MH39_NICVS</name>
<sequence>MVMQCRILCAAFALCSAGNYHDGGYQSGNIFSSGILQQQNFGQYHQGGFRFVGNHGQSAQTYADSLGSDGSIQSHGVGIVLSEAIRRPNGLYTQIDFKNRQNGGHEIVQDQVVTVTKEVPVRIPQPYPITVTKQVKVGVPQPYPVHIPKPYPVPVQVKVPVHVPKPYPIKIIHQVPVRIPVYVNVPHPVKVEVPVPRPYPVEVVKHVQVKVPTPVYVKVPVPIHTHSHEIQTQTNYHAPVSSNFQVPQINANYQAGFEVQSSGFAGSYAKAEHGLNMQNFQTSYQTSGTFNGYIPSKQGGMYQNQGYNSYASGWKW</sequence>
<feature type="chain" id="PRO_5045234221" evidence="1">
    <location>
        <begin position="18"/>
        <end position="316"/>
    </location>
</feature>
<organism evidence="2 3">
    <name type="scientific">Nicrophorus vespilloides</name>
    <name type="common">Boreal carrion beetle</name>
    <dbReference type="NCBI Taxonomy" id="110193"/>
    <lineage>
        <taxon>Eukaryota</taxon>
        <taxon>Metazoa</taxon>
        <taxon>Ecdysozoa</taxon>
        <taxon>Arthropoda</taxon>
        <taxon>Hexapoda</taxon>
        <taxon>Insecta</taxon>
        <taxon>Pterygota</taxon>
        <taxon>Neoptera</taxon>
        <taxon>Endopterygota</taxon>
        <taxon>Coleoptera</taxon>
        <taxon>Polyphaga</taxon>
        <taxon>Staphyliniformia</taxon>
        <taxon>Silphidae</taxon>
        <taxon>Nicrophorinae</taxon>
        <taxon>Nicrophorus</taxon>
    </lineage>
</organism>
<dbReference type="PANTHER" id="PTHR47771:SF3">
    <property type="entry name" value="LD27203P"/>
    <property type="match status" value="1"/>
</dbReference>
<dbReference type="PANTHER" id="PTHR47771">
    <property type="entry name" value="LD27203P-RELATED"/>
    <property type="match status" value="1"/>
</dbReference>
<evidence type="ECO:0000313" key="2">
    <source>
        <dbReference type="Proteomes" id="UP000695000"/>
    </source>
</evidence>
<reference evidence="3" key="1">
    <citation type="submission" date="2025-08" db="UniProtKB">
        <authorList>
            <consortium name="RefSeq"/>
        </authorList>
    </citation>
    <scope>IDENTIFICATION</scope>
    <source>
        <tissue evidence="3">Whole Larva</tissue>
    </source>
</reference>
<proteinExistence type="predicted"/>
<evidence type="ECO:0000313" key="3">
    <source>
        <dbReference type="RefSeq" id="XP_017773889.1"/>
    </source>
</evidence>
<dbReference type="Proteomes" id="UP000695000">
    <property type="component" value="Unplaced"/>
</dbReference>